<reference evidence="4" key="1">
    <citation type="submission" date="2019-11" db="EMBL/GenBank/DDBJ databases">
        <title>The complete genome sequence of Saccharopolyspora sp. E2A.</title>
        <authorList>
            <person name="Zhang G."/>
        </authorList>
    </citation>
    <scope>NUCLEOTIDE SEQUENCE [LARGE SCALE GENOMIC DNA]</scope>
    <source>
        <strain evidence="4">E2A</strain>
    </source>
</reference>
<sequence>MNDRDDTSRCVVVGAGPGGMLLAYLLARAGIPVTLLESQRDFDRDFRGDSLHPYTLELLHTLGLADDLLRRPHFRARNFRFHTPVTTLTLTDYGKVRSPFNYVALMPQARFLDFIAGEAATLPTFTLRTGSKVTGLLEDGGRVSGVRYRDEDGEHDLPAELVIGTDGRFSKVRRLAGMRAEPLGATTDILWFRLPRRDTDPAEADVDLYFGAHHYVGLLGSPQTWQVGYSLPKGDYPEAKKRGIEPIRRFLREHVSWLADRAHLLDDFGRTTLLSVDISRVPTWHRDGLLLLGDAAHVISPVGGNGILMAIQDAVACANRIVPAWRSGSVTESDLAAIQADRAPAIRQVQADQVAVEQRLARARERGRPISPPSLLKLLAAVPGVRARNARKNAYGPHPPRLDLALLDR</sequence>
<name>A0A5Q3QK61_9PSEU</name>
<protein>
    <submittedName>
        <fullName evidence="3">NAD(P)-binding protein</fullName>
    </submittedName>
</protein>
<keyword evidence="4" id="KW-1185">Reference proteome</keyword>
<dbReference type="KEGG" id="sace:GIY23_22030"/>
<gene>
    <name evidence="3" type="ORF">GIY23_22030</name>
</gene>
<dbReference type="RefSeq" id="WP_154078397.1">
    <property type="nucleotide sequence ID" value="NZ_CP045929.1"/>
</dbReference>
<dbReference type="PANTHER" id="PTHR43476:SF5">
    <property type="entry name" value="FAD-DEPENDENT MONOOXYGENASE"/>
    <property type="match status" value="1"/>
</dbReference>
<evidence type="ECO:0000313" key="3">
    <source>
        <dbReference type="EMBL" id="QGK71829.1"/>
    </source>
</evidence>
<dbReference type="GO" id="GO:0016491">
    <property type="term" value="F:oxidoreductase activity"/>
    <property type="evidence" value="ECO:0007669"/>
    <property type="project" value="UniProtKB-KW"/>
</dbReference>
<accession>A0A5Q3QK61</accession>
<evidence type="ECO:0000256" key="1">
    <source>
        <dbReference type="ARBA" id="ARBA00023002"/>
    </source>
</evidence>
<evidence type="ECO:0000259" key="2">
    <source>
        <dbReference type="Pfam" id="PF01494"/>
    </source>
</evidence>
<keyword evidence="1" id="KW-0560">Oxidoreductase</keyword>
<dbReference type="GO" id="GO:0071949">
    <property type="term" value="F:FAD binding"/>
    <property type="evidence" value="ECO:0007669"/>
    <property type="project" value="InterPro"/>
</dbReference>
<dbReference type="InterPro" id="IPR002938">
    <property type="entry name" value="FAD-bd"/>
</dbReference>
<dbReference type="InterPro" id="IPR036188">
    <property type="entry name" value="FAD/NAD-bd_sf"/>
</dbReference>
<evidence type="ECO:0000313" key="4">
    <source>
        <dbReference type="Proteomes" id="UP000371041"/>
    </source>
</evidence>
<dbReference type="InterPro" id="IPR050631">
    <property type="entry name" value="PheA/TfdB_FAD_monoxygenase"/>
</dbReference>
<dbReference type="Pfam" id="PF01494">
    <property type="entry name" value="FAD_binding_3"/>
    <property type="match status" value="1"/>
</dbReference>
<feature type="domain" description="FAD-binding" evidence="2">
    <location>
        <begin position="10"/>
        <end position="349"/>
    </location>
</feature>
<dbReference type="SUPFAM" id="SSF51905">
    <property type="entry name" value="FAD/NAD(P)-binding domain"/>
    <property type="match status" value="1"/>
</dbReference>
<dbReference type="AlphaFoldDB" id="A0A5Q3QK61"/>
<dbReference type="PANTHER" id="PTHR43476">
    <property type="entry name" value="3-(3-HYDROXY-PHENYL)PROPIONATE/3-HYDROXYCINNAMIC ACID HYDROXYLASE"/>
    <property type="match status" value="1"/>
</dbReference>
<proteinExistence type="predicted"/>
<dbReference type="Proteomes" id="UP000371041">
    <property type="component" value="Chromosome"/>
</dbReference>
<dbReference type="EMBL" id="CP045929">
    <property type="protein sequence ID" value="QGK71829.1"/>
    <property type="molecule type" value="Genomic_DNA"/>
</dbReference>
<dbReference type="Gene3D" id="3.50.50.60">
    <property type="entry name" value="FAD/NAD(P)-binding domain"/>
    <property type="match status" value="2"/>
</dbReference>
<dbReference type="PRINTS" id="PR00420">
    <property type="entry name" value="RNGMNOXGNASE"/>
</dbReference>
<organism evidence="3 4">
    <name type="scientific">Allosaccharopolyspora coralli</name>
    <dbReference type="NCBI Taxonomy" id="2665642"/>
    <lineage>
        <taxon>Bacteria</taxon>
        <taxon>Bacillati</taxon>
        <taxon>Actinomycetota</taxon>
        <taxon>Actinomycetes</taxon>
        <taxon>Pseudonocardiales</taxon>
        <taxon>Pseudonocardiaceae</taxon>
        <taxon>Allosaccharopolyspora</taxon>
    </lineage>
</organism>